<dbReference type="EMBL" id="CP001398">
    <property type="protein sequence ID" value="ACS32995.1"/>
    <property type="molecule type" value="Genomic_DNA"/>
</dbReference>
<evidence type="ECO:0000313" key="1">
    <source>
        <dbReference type="EMBL" id="ACS32995.1"/>
    </source>
</evidence>
<dbReference type="PaxDb" id="593117-TGAM_0493"/>
<dbReference type="InterPro" id="IPR009482">
    <property type="entry name" value="DUF1102"/>
</dbReference>
<dbReference type="Proteomes" id="UP000001488">
    <property type="component" value="Chromosome"/>
</dbReference>
<evidence type="ECO:0000313" key="2">
    <source>
        <dbReference type="Proteomes" id="UP000001488"/>
    </source>
</evidence>
<dbReference type="AlphaFoldDB" id="C5A433"/>
<protein>
    <recommendedName>
        <fullName evidence="3">DUF1102 domain-containing protein</fullName>
    </recommendedName>
</protein>
<dbReference type="KEGG" id="tga:TGAM_0493"/>
<dbReference type="eggNOG" id="arCOG02697">
    <property type="taxonomic scope" value="Archaea"/>
</dbReference>
<evidence type="ECO:0008006" key="3">
    <source>
        <dbReference type="Google" id="ProtNLM"/>
    </source>
</evidence>
<dbReference type="PATRIC" id="fig|593117.10.peg.488"/>
<proteinExistence type="predicted"/>
<reference evidence="1 2" key="1">
    <citation type="journal article" date="2007" name="Genome Biol.">
        <title>Genome analysis and genome-wide proteomics of Thermococcus gammatolerans, the most radioresistant organism known amongst the Archaea.</title>
        <authorList>
            <person name="Zivanovic Y."/>
            <person name="Armengaud J."/>
            <person name="Lagorce A."/>
            <person name="Leplat C."/>
            <person name="Guerin P."/>
            <person name="Dutertre M."/>
            <person name="Anthouard V."/>
            <person name="Forterre P."/>
            <person name="Wincker P."/>
            <person name="Confalonieri F."/>
        </authorList>
    </citation>
    <scope>NUCLEOTIDE SEQUENCE [LARGE SCALE GENOMIC DNA]</scope>
    <source>
        <strain evidence="2">DSM 15229 / JCM 11827 / EJ3</strain>
    </source>
</reference>
<organism evidence="1 2">
    <name type="scientific">Thermococcus gammatolerans (strain DSM 15229 / JCM 11827 / EJ3)</name>
    <dbReference type="NCBI Taxonomy" id="593117"/>
    <lineage>
        <taxon>Archaea</taxon>
        <taxon>Methanobacteriati</taxon>
        <taxon>Methanobacteriota</taxon>
        <taxon>Thermococci</taxon>
        <taxon>Thermococcales</taxon>
        <taxon>Thermococcaceae</taxon>
        <taxon>Thermococcus</taxon>
    </lineage>
</organism>
<sequence>MRKNIALGIFGLIVAFGLVLGAGANFRDYKATRSVHWDIVTDDSELIDLTPLQPYAYIDNETGVLVVDISPDNPNYPGYGMGLSPNSEYNFDEVFEVSNDLWEENMTIVVRITSDNDEIQLYGADGDIHDVTTGDVVEYSDTAVNSVCFVVESGDAVKVGMDFDAGNHAPGTSQNATLHIEAWRLGTEPSSLVGKCGQ</sequence>
<dbReference type="OrthoDB" id="85476at2157"/>
<dbReference type="HOGENOM" id="CLU_116585_0_0_2"/>
<name>C5A433_THEGJ</name>
<dbReference type="Pfam" id="PF06510">
    <property type="entry name" value="DUF1102"/>
    <property type="match status" value="1"/>
</dbReference>
<accession>C5A433</accession>
<keyword evidence="2" id="KW-1185">Reference proteome</keyword>
<dbReference type="GeneID" id="7987361"/>
<gene>
    <name evidence="1" type="ordered locus">TGAM_0493</name>
</gene>
<dbReference type="RefSeq" id="WP_015858113.1">
    <property type="nucleotide sequence ID" value="NC_012804.1"/>
</dbReference>
<dbReference type="STRING" id="593117.TGAM_0493"/>